<comment type="caution">
    <text evidence="2">The sequence shown here is derived from an EMBL/GenBank/DDBJ whole genome shotgun (WGS) entry which is preliminary data.</text>
</comment>
<dbReference type="Proteomes" id="UP000598297">
    <property type="component" value="Unassembled WGS sequence"/>
</dbReference>
<evidence type="ECO:0000313" key="2">
    <source>
        <dbReference type="EMBL" id="NBE57127.1"/>
    </source>
</evidence>
<organism evidence="2 3">
    <name type="scientific">Streptomyces boluensis</name>
    <dbReference type="NCBI Taxonomy" id="1775135"/>
    <lineage>
        <taxon>Bacteria</taxon>
        <taxon>Bacillati</taxon>
        <taxon>Actinomycetota</taxon>
        <taxon>Actinomycetes</taxon>
        <taxon>Kitasatosporales</taxon>
        <taxon>Streptomycetaceae</taxon>
        <taxon>Streptomyces</taxon>
    </lineage>
</organism>
<keyword evidence="1" id="KW-0732">Signal</keyword>
<keyword evidence="3" id="KW-1185">Reference proteome</keyword>
<reference evidence="2" key="1">
    <citation type="submission" date="2020-01" db="EMBL/GenBank/DDBJ databases">
        <title>Whole-genome analyses of novel actinobacteria.</title>
        <authorList>
            <person name="Sahin N."/>
        </authorList>
    </citation>
    <scope>NUCLEOTIDE SEQUENCE</scope>
    <source>
        <strain evidence="2">YC537</strain>
    </source>
</reference>
<evidence type="ECO:0000256" key="1">
    <source>
        <dbReference type="SAM" id="SignalP"/>
    </source>
</evidence>
<evidence type="ECO:0000313" key="3">
    <source>
        <dbReference type="Proteomes" id="UP000598297"/>
    </source>
</evidence>
<accession>A0A964XRK6</accession>
<feature type="signal peptide" evidence="1">
    <location>
        <begin position="1"/>
        <end position="21"/>
    </location>
</feature>
<proteinExistence type="predicted"/>
<dbReference type="RefSeq" id="WP_161706062.1">
    <property type="nucleotide sequence ID" value="NZ_JAAAHS010000792.1"/>
</dbReference>
<name>A0A964XRK6_9ACTN</name>
<sequence length="51" mass="4824">MIRAKKVLVTLAIATAAFAGAAVLTAGAPQSGAAEVIAGDNHAPAPPASLA</sequence>
<protein>
    <submittedName>
        <fullName evidence="2">Uncharacterized protein</fullName>
    </submittedName>
</protein>
<gene>
    <name evidence="2" type="ORF">GUY60_38115</name>
</gene>
<dbReference type="EMBL" id="JAAAHS010000792">
    <property type="protein sequence ID" value="NBE57127.1"/>
    <property type="molecule type" value="Genomic_DNA"/>
</dbReference>
<dbReference type="AlphaFoldDB" id="A0A964XRK6"/>
<feature type="chain" id="PRO_5038887588" evidence="1">
    <location>
        <begin position="22"/>
        <end position="51"/>
    </location>
</feature>